<accession>A0A9P6JHK1</accession>
<dbReference type="Gene3D" id="3.30.530.20">
    <property type="match status" value="1"/>
</dbReference>
<dbReference type="EMBL" id="JAAAHW010003953">
    <property type="protein sequence ID" value="KAF9979868.1"/>
    <property type="molecule type" value="Genomic_DNA"/>
</dbReference>
<evidence type="ECO:0000313" key="3">
    <source>
        <dbReference type="Proteomes" id="UP000749646"/>
    </source>
</evidence>
<dbReference type="Pfam" id="PF02121">
    <property type="entry name" value="IP_trans"/>
    <property type="match status" value="1"/>
</dbReference>
<dbReference type="PANTHER" id="PTHR10658:SF11">
    <property type="entry name" value="VIBRATOR, ISOFORM B"/>
    <property type="match status" value="1"/>
</dbReference>
<evidence type="ECO:0000313" key="2">
    <source>
        <dbReference type="EMBL" id="KAF9979868.1"/>
    </source>
</evidence>
<sequence length="187" mass="21070">MLLKEFRIINNCTNAEYQIAQLFNVAEMSKAASGNGEGVEIIENKPYSGDGREGQYTHKSKMPALVMKALPTGATECIEHAWNAFPWCKTEITNGYMKEYFYLTVESLHVDGDRGQIENALNLSPEELKQREVIMIDVANDSKQYSLLKYNPETEDVGSSRSEKAQRGPLIGNWTKTCDPVMTCYKV</sequence>
<dbReference type="GO" id="GO:0008525">
    <property type="term" value="F:phosphatidylcholine transporter activity"/>
    <property type="evidence" value="ECO:0007669"/>
    <property type="project" value="TreeGrafter"/>
</dbReference>
<dbReference type="GO" id="GO:0035091">
    <property type="term" value="F:phosphatidylinositol binding"/>
    <property type="evidence" value="ECO:0007669"/>
    <property type="project" value="TreeGrafter"/>
</dbReference>
<dbReference type="InterPro" id="IPR001666">
    <property type="entry name" value="PI_transfer"/>
</dbReference>
<dbReference type="GO" id="GO:0008526">
    <property type="term" value="F:phosphatidylinositol transfer activity"/>
    <property type="evidence" value="ECO:0007669"/>
    <property type="project" value="TreeGrafter"/>
</dbReference>
<reference evidence="2" key="1">
    <citation type="journal article" date="2020" name="Fungal Divers.">
        <title>Resolving the Mortierellaceae phylogeny through synthesis of multi-gene phylogenetics and phylogenomics.</title>
        <authorList>
            <person name="Vandepol N."/>
            <person name="Liber J."/>
            <person name="Desiro A."/>
            <person name="Na H."/>
            <person name="Kennedy M."/>
            <person name="Barry K."/>
            <person name="Grigoriev I.V."/>
            <person name="Miller A.N."/>
            <person name="O'Donnell K."/>
            <person name="Stajich J.E."/>
            <person name="Bonito G."/>
        </authorList>
    </citation>
    <scope>NUCLEOTIDE SEQUENCE</scope>
    <source>
        <strain evidence="2">MES-2147</strain>
    </source>
</reference>
<dbReference type="AlphaFoldDB" id="A0A9P6JHK1"/>
<dbReference type="GO" id="GO:0031210">
    <property type="term" value="F:phosphatidylcholine binding"/>
    <property type="evidence" value="ECO:0007669"/>
    <property type="project" value="TreeGrafter"/>
</dbReference>
<dbReference type="GO" id="GO:0005737">
    <property type="term" value="C:cytoplasm"/>
    <property type="evidence" value="ECO:0007669"/>
    <property type="project" value="TreeGrafter"/>
</dbReference>
<protein>
    <recommendedName>
        <fullName evidence="1">Phosphatidylinositol transfer protein N-terminal domain-containing protein</fullName>
    </recommendedName>
</protein>
<dbReference type="InterPro" id="IPR055261">
    <property type="entry name" value="PI_transfer_N"/>
</dbReference>
<organism evidence="2 3">
    <name type="scientific">Modicella reniformis</name>
    <dbReference type="NCBI Taxonomy" id="1440133"/>
    <lineage>
        <taxon>Eukaryota</taxon>
        <taxon>Fungi</taxon>
        <taxon>Fungi incertae sedis</taxon>
        <taxon>Mucoromycota</taxon>
        <taxon>Mortierellomycotina</taxon>
        <taxon>Mortierellomycetes</taxon>
        <taxon>Mortierellales</taxon>
        <taxon>Mortierellaceae</taxon>
        <taxon>Modicella</taxon>
    </lineage>
</organism>
<dbReference type="InterPro" id="IPR023393">
    <property type="entry name" value="START-like_dom_sf"/>
</dbReference>
<gene>
    <name evidence="2" type="ORF">BGZ65_005885</name>
</gene>
<feature type="domain" description="Phosphatidylinositol transfer protein N-terminal" evidence="1">
    <location>
        <begin position="1"/>
        <end position="187"/>
    </location>
</feature>
<proteinExistence type="predicted"/>
<evidence type="ECO:0000259" key="1">
    <source>
        <dbReference type="Pfam" id="PF02121"/>
    </source>
</evidence>
<name>A0A9P6JHK1_9FUNG</name>
<dbReference type="PANTHER" id="PTHR10658">
    <property type="entry name" value="PHOSPHATIDYLINOSITOL TRANSFER PROTEIN"/>
    <property type="match status" value="1"/>
</dbReference>
<dbReference type="Proteomes" id="UP000749646">
    <property type="component" value="Unassembled WGS sequence"/>
</dbReference>
<comment type="caution">
    <text evidence="2">The sequence shown here is derived from an EMBL/GenBank/DDBJ whole genome shotgun (WGS) entry which is preliminary data.</text>
</comment>
<keyword evidence="3" id="KW-1185">Reference proteome</keyword>
<feature type="non-terminal residue" evidence="2">
    <location>
        <position position="1"/>
    </location>
</feature>
<dbReference type="OrthoDB" id="18453at2759"/>
<dbReference type="SUPFAM" id="SSF55961">
    <property type="entry name" value="Bet v1-like"/>
    <property type="match status" value="1"/>
</dbReference>